<feature type="region of interest" description="Disordered" evidence="1">
    <location>
        <begin position="378"/>
        <end position="433"/>
    </location>
</feature>
<feature type="region of interest" description="Disordered" evidence="1">
    <location>
        <begin position="205"/>
        <end position="225"/>
    </location>
</feature>
<feature type="compositionally biased region" description="Polar residues" evidence="1">
    <location>
        <begin position="323"/>
        <end position="334"/>
    </location>
</feature>
<gene>
    <name evidence="4" type="ORF">NE237_019522</name>
</gene>
<keyword evidence="5" id="KW-1185">Reference proteome</keyword>
<dbReference type="PANTHER" id="PTHR21726:SF61">
    <property type="entry name" value="DNAA INITIATOR-ASSOCIATING PROTEIN"/>
    <property type="match status" value="1"/>
</dbReference>
<comment type="caution">
    <text evidence="4">The sequence shown here is derived from an EMBL/GenBank/DDBJ whole genome shotgun (WGS) entry which is preliminary data.</text>
</comment>
<feature type="domain" description="DUF4378" evidence="2">
    <location>
        <begin position="819"/>
        <end position="977"/>
    </location>
</feature>
<evidence type="ECO:0000259" key="3">
    <source>
        <dbReference type="Pfam" id="PF14383"/>
    </source>
</evidence>
<feature type="region of interest" description="Disordered" evidence="1">
    <location>
        <begin position="568"/>
        <end position="590"/>
    </location>
</feature>
<dbReference type="AlphaFoldDB" id="A0A9Q0K1R8"/>
<feature type="domain" description="DUF3741" evidence="3">
    <location>
        <begin position="107"/>
        <end position="122"/>
    </location>
</feature>
<dbReference type="InterPro" id="IPR032795">
    <property type="entry name" value="DUF3741-assoc"/>
</dbReference>
<evidence type="ECO:0000259" key="2">
    <source>
        <dbReference type="Pfam" id="PF14309"/>
    </source>
</evidence>
<feature type="region of interest" description="Disordered" evidence="1">
    <location>
        <begin position="123"/>
        <end position="150"/>
    </location>
</feature>
<feature type="compositionally biased region" description="Low complexity" evidence="1">
    <location>
        <begin position="388"/>
        <end position="399"/>
    </location>
</feature>
<name>A0A9Q0K1R8_9MAGN</name>
<proteinExistence type="predicted"/>
<dbReference type="PANTHER" id="PTHR21726">
    <property type="entry name" value="PHOSPHATIDYLINOSITOL N-ACETYLGLUCOSAMINYLTRANSFERASE SUBUNIT P DOWN SYNDROME CRITICAL REGION PROTEIN 5 -RELATED"/>
    <property type="match status" value="1"/>
</dbReference>
<feature type="region of interest" description="Disordered" evidence="1">
    <location>
        <begin position="492"/>
        <end position="512"/>
    </location>
</feature>
<sequence length="990" mass="110869">MDDISGKASSCVAIAEKRPQRPGGCVGIFFQLFDWNRRLAKKKLFSKKLLPQDRAKRLSKKFNGDEKRPMAKLLLIADENRGGFPTAKNCELDGIDAERNNEIQPAGLVARLMGLEYMPAVHKEKPKKPSFSDHFHRDSEDKSDNKFNSRTSELFSCDQEDVNVEKGRSKLESRPQKLQKTGLFDRRPVTRFGAEALQFKTVLSRPKKHHQNLASPVKSPRRPSGRNAARLMEAASKILEPGLQSTNWAKRALTYSSSLNFTPKDHITVEGTSFLSLDHSKHYPSAAKSMKEQFPCNSCGNLLDIADLKSNVEQQTPGFLSLTPEFSNRSQGSAINKPKVTPQSPEQKRDVLRNQNQPVPTTPAIGNMYTRRVNTMERKPPFSEVQGQRRSSSQQCRSQIPGQNQSLVPTDKIPPGSKYTNMQSRKHMSAGDGVNGTKNFVALNRNLCSRMQPRFHPKVLDNLKGDSRGYAYDKQDDSLLRLRTPLRKRRLTNGSGQVESIDIHSSNNGKQRTIRGNVNERKRVGLNACSVNQNHIKNELCGLDEGNANVGDKDTSIVSFMFSSSLKHRTGSSSPAHMKENNTDHNEFTGKGTLQKKKLLVANDGNTSSHKVEQSKGDALGALLEQKLRELTCQDGDERSISEKSSASILQELISALTSERTVSHDEDKSLVGFHKNSLCNINSYPSDYVSLHGEMLNSNRYFQADSKAVRFSVGLPLSGDGEHPSPLSVLEASFSNDSCLSDSFDSGSGCRTQQEPMDCLYDLPQTSDGDADLWDSATSFCRRSAGSEVVTNSICSISKILDGVGLADIGLEGNKLKHAREVLLSTELLFGNASPSDGKEDSIIGPIFLEDLEILFYDLSRSSNCRLSFMEAKEGNQLRKFLFDCMIECLDLEYGHCWKMGFKNWKKMMSEFWRENLRRKVYEEIRTQTDIAGWNRDEIIDREMSHSLGKWMHFEVEAFETGAEIEQYLLTLLINEMVIDLLPCRGSSF</sequence>
<evidence type="ECO:0008006" key="6">
    <source>
        <dbReference type="Google" id="ProtNLM"/>
    </source>
</evidence>
<feature type="compositionally biased region" description="Basic and acidic residues" evidence="1">
    <location>
        <begin position="577"/>
        <end position="588"/>
    </location>
</feature>
<feature type="compositionally biased region" description="Basic and acidic residues" evidence="1">
    <location>
        <begin position="130"/>
        <end position="147"/>
    </location>
</feature>
<evidence type="ECO:0000256" key="1">
    <source>
        <dbReference type="SAM" id="MobiDB-lite"/>
    </source>
</evidence>
<organism evidence="4 5">
    <name type="scientific">Protea cynaroides</name>
    <dbReference type="NCBI Taxonomy" id="273540"/>
    <lineage>
        <taxon>Eukaryota</taxon>
        <taxon>Viridiplantae</taxon>
        <taxon>Streptophyta</taxon>
        <taxon>Embryophyta</taxon>
        <taxon>Tracheophyta</taxon>
        <taxon>Spermatophyta</taxon>
        <taxon>Magnoliopsida</taxon>
        <taxon>Proteales</taxon>
        <taxon>Proteaceae</taxon>
        <taxon>Protea</taxon>
    </lineage>
</organism>
<protein>
    <recommendedName>
        <fullName evidence="6">DUF4378 domain-containing protein</fullName>
    </recommendedName>
</protein>
<dbReference type="EMBL" id="JAMYWD010000009">
    <property type="protein sequence ID" value="KAJ4959612.1"/>
    <property type="molecule type" value="Genomic_DNA"/>
</dbReference>
<dbReference type="Pfam" id="PF14309">
    <property type="entry name" value="DUF4378"/>
    <property type="match status" value="1"/>
</dbReference>
<reference evidence="4" key="1">
    <citation type="journal article" date="2023" name="Plant J.">
        <title>The genome of the king protea, Protea cynaroides.</title>
        <authorList>
            <person name="Chang J."/>
            <person name="Duong T.A."/>
            <person name="Schoeman C."/>
            <person name="Ma X."/>
            <person name="Roodt D."/>
            <person name="Barker N."/>
            <person name="Li Z."/>
            <person name="Van de Peer Y."/>
            <person name="Mizrachi E."/>
        </authorList>
    </citation>
    <scope>NUCLEOTIDE SEQUENCE</scope>
    <source>
        <tissue evidence="4">Young leaves</tissue>
    </source>
</reference>
<feature type="region of interest" description="Disordered" evidence="1">
    <location>
        <begin position="323"/>
        <end position="365"/>
    </location>
</feature>
<evidence type="ECO:0000313" key="5">
    <source>
        <dbReference type="Proteomes" id="UP001141806"/>
    </source>
</evidence>
<dbReference type="InterPro" id="IPR025486">
    <property type="entry name" value="DUF4378"/>
</dbReference>
<dbReference type="OrthoDB" id="1928505at2759"/>
<evidence type="ECO:0000313" key="4">
    <source>
        <dbReference type="EMBL" id="KAJ4959612.1"/>
    </source>
</evidence>
<accession>A0A9Q0K1R8</accession>
<dbReference type="Proteomes" id="UP001141806">
    <property type="component" value="Unassembled WGS sequence"/>
</dbReference>
<dbReference type="Pfam" id="PF14383">
    <property type="entry name" value="VARLMGL"/>
    <property type="match status" value="1"/>
</dbReference>